<dbReference type="InterPro" id="IPR025525">
    <property type="entry name" value="hAT-like_transposase_RNase-H"/>
</dbReference>
<gene>
    <name evidence="2" type="ORF">Cgig2_021453</name>
</gene>
<evidence type="ECO:0000313" key="2">
    <source>
        <dbReference type="EMBL" id="KAJ8434497.1"/>
    </source>
</evidence>
<dbReference type="Proteomes" id="UP001153076">
    <property type="component" value="Unassembled WGS sequence"/>
</dbReference>
<dbReference type="Pfam" id="PF14372">
    <property type="entry name" value="hAT-like_RNase-H"/>
    <property type="match status" value="1"/>
</dbReference>
<evidence type="ECO:0000259" key="1">
    <source>
        <dbReference type="Pfam" id="PF14372"/>
    </source>
</evidence>
<feature type="domain" description="hAT-like transposase RNase-H fold" evidence="1">
    <location>
        <begin position="37"/>
        <end position="114"/>
    </location>
</feature>
<dbReference type="EMBL" id="JAKOGI010000474">
    <property type="protein sequence ID" value="KAJ8434497.1"/>
    <property type="molecule type" value="Genomic_DNA"/>
</dbReference>
<comment type="caution">
    <text evidence="2">The sequence shown here is derived from an EMBL/GenBank/DDBJ whole genome shotgun (WGS) entry which is preliminary data.</text>
</comment>
<proteinExistence type="predicted"/>
<evidence type="ECO:0000313" key="3">
    <source>
        <dbReference type="Proteomes" id="UP001153076"/>
    </source>
</evidence>
<accession>A0A9Q1K0P1</accession>
<dbReference type="AlphaFoldDB" id="A0A9Q1K0P1"/>
<reference evidence="2" key="1">
    <citation type="submission" date="2022-04" db="EMBL/GenBank/DDBJ databases">
        <title>Carnegiea gigantea Genome sequencing and assembly v2.</title>
        <authorList>
            <person name="Copetti D."/>
            <person name="Sanderson M.J."/>
            <person name="Burquez A."/>
            <person name="Wojciechowski M.F."/>
        </authorList>
    </citation>
    <scope>NUCLEOTIDE SEQUENCE</scope>
    <source>
        <strain evidence="2">SGP5-SGP5p</strain>
        <tissue evidence="2">Aerial part</tissue>
    </source>
</reference>
<name>A0A9Q1K0P1_9CARY</name>
<sequence>MKVRKHRMRRKESYLKSCEYTDRRSAKGATGRRLSVWKTKENKHREWDKDPSPSLQDMAFQMHNKFNDYYGDRAKTNLMALVAVVYKLKFVKFSFRELYPNDFGKVDGVYDNLYNVLKRLYGSSASYVNAKMMIMMVPQSPRMTGRVELSSREFWLVALV</sequence>
<keyword evidence="3" id="KW-1185">Reference proteome</keyword>
<protein>
    <recommendedName>
        <fullName evidence="1">hAT-like transposase RNase-H fold domain-containing protein</fullName>
    </recommendedName>
</protein>
<organism evidence="2 3">
    <name type="scientific">Carnegiea gigantea</name>
    <dbReference type="NCBI Taxonomy" id="171969"/>
    <lineage>
        <taxon>Eukaryota</taxon>
        <taxon>Viridiplantae</taxon>
        <taxon>Streptophyta</taxon>
        <taxon>Embryophyta</taxon>
        <taxon>Tracheophyta</taxon>
        <taxon>Spermatophyta</taxon>
        <taxon>Magnoliopsida</taxon>
        <taxon>eudicotyledons</taxon>
        <taxon>Gunneridae</taxon>
        <taxon>Pentapetalae</taxon>
        <taxon>Caryophyllales</taxon>
        <taxon>Cactineae</taxon>
        <taxon>Cactaceae</taxon>
        <taxon>Cactoideae</taxon>
        <taxon>Echinocereeae</taxon>
        <taxon>Carnegiea</taxon>
    </lineage>
</organism>
<dbReference type="GO" id="GO:0003677">
    <property type="term" value="F:DNA binding"/>
    <property type="evidence" value="ECO:0007669"/>
    <property type="project" value="InterPro"/>
</dbReference>
<dbReference type="OrthoDB" id="1607513at2759"/>